<evidence type="ECO:0000256" key="2">
    <source>
        <dbReference type="SAM" id="MobiDB-lite"/>
    </source>
</evidence>
<dbReference type="Proteomes" id="UP001516023">
    <property type="component" value="Unassembled WGS sequence"/>
</dbReference>
<gene>
    <name evidence="5" type="ORF">HJC23_013209</name>
</gene>
<feature type="domain" description="Peptidase M12B" evidence="4">
    <location>
        <begin position="252"/>
        <end position="449"/>
    </location>
</feature>
<dbReference type="PANTHER" id="PTHR33683">
    <property type="entry name" value="1, PUTATIVE-RELATED"/>
    <property type="match status" value="1"/>
</dbReference>
<accession>A0ABD3QE09</accession>
<evidence type="ECO:0000313" key="5">
    <source>
        <dbReference type="EMBL" id="KAL3797971.1"/>
    </source>
</evidence>
<keyword evidence="1" id="KW-0862">Zinc</keyword>
<dbReference type="SUPFAM" id="SSF55486">
    <property type="entry name" value="Metalloproteases ('zincins'), catalytic domain"/>
    <property type="match status" value="1"/>
</dbReference>
<dbReference type="PROSITE" id="PS50215">
    <property type="entry name" value="ADAM_MEPRO"/>
    <property type="match status" value="1"/>
</dbReference>
<evidence type="ECO:0000313" key="6">
    <source>
        <dbReference type="Proteomes" id="UP001516023"/>
    </source>
</evidence>
<dbReference type="InterPro" id="IPR001590">
    <property type="entry name" value="Peptidase_M12B"/>
</dbReference>
<name>A0ABD3QE09_9STRA</name>
<organism evidence="5 6">
    <name type="scientific">Cyclotella cryptica</name>
    <dbReference type="NCBI Taxonomy" id="29204"/>
    <lineage>
        <taxon>Eukaryota</taxon>
        <taxon>Sar</taxon>
        <taxon>Stramenopiles</taxon>
        <taxon>Ochrophyta</taxon>
        <taxon>Bacillariophyta</taxon>
        <taxon>Coscinodiscophyceae</taxon>
        <taxon>Thalassiosirophycidae</taxon>
        <taxon>Stephanodiscales</taxon>
        <taxon>Stephanodiscaceae</taxon>
        <taxon>Cyclotella</taxon>
    </lineage>
</organism>
<reference evidence="5 6" key="1">
    <citation type="journal article" date="2020" name="G3 (Bethesda)">
        <title>Improved Reference Genome for Cyclotella cryptica CCMP332, a Model for Cell Wall Morphogenesis, Salinity Adaptation, and Lipid Production in Diatoms (Bacillariophyta).</title>
        <authorList>
            <person name="Roberts W.R."/>
            <person name="Downey K.M."/>
            <person name="Ruck E.C."/>
            <person name="Traller J.C."/>
            <person name="Alverson A.J."/>
        </authorList>
    </citation>
    <scope>NUCLEOTIDE SEQUENCE [LARGE SCALE GENOMIC DNA]</scope>
    <source>
        <strain evidence="5 6">CCMP332</strain>
    </source>
</reference>
<evidence type="ECO:0000256" key="1">
    <source>
        <dbReference type="PROSITE-ProRule" id="PRU00276"/>
    </source>
</evidence>
<feature type="signal peptide" evidence="3">
    <location>
        <begin position="1"/>
        <end position="20"/>
    </location>
</feature>
<keyword evidence="1" id="KW-0479">Metal-binding</keyword>
<dbReference type="AlphaFoldDB" id="A0ABD3QE09"/>
<keyword evidence="3" id="KW-0732">Signal</keyword>
<dbReference type="PANTHER" id="PTHR33683:SF46">
    <property type="entry name" value="SUSHI DOMAIN-CONTAINING PROTEIN"/>
    <property type="match status" value="1"/>
</dbReference>
<dbReference type="EMBL" id="JABMIG020000050">
    <property type="protein sequence ID" value="KAL3797971.1"/>
    <property type="molecule type" value="Genomic_DNA"/>
</dbReference>
<feature type="active site" evidence="1">
    <location>
        <position position="401"/>
    </location>
</feature>
<feature type="compositionally biased region" description="Low complexity" evidence="2">
    <location>
        <begin position="775"/>
        <end position="800"/>
    </location>
</feature>
<dbReference type="GO" id="GO:0046872">
    <property type="term" value="F:metal ion binding"/>
    <property type="evidence" value="ECO:0007669"/>
    <property type="project" value="UniProtKB-KW"/>
</dbReference>
<feature type="non-terminal residue" evidence="5">
    <location>
        <position position="1004"/>
    </location>
</feature>
<feature type="binding site" evidence="1">
    <location>
        <position position="410"/>
    </location>
    <ligand>
        <name>Zn(2+)</name>
        <dbReference type="ChEBI" id="CHEBI:29105"/>
        <note>catalytic</note>
    </ligand>
</feature>
<comment type="caution">
    <text evidence="5">The sequence shown here is derived from an EMBL/GenBank/DDBJ whole genome shotgun (WGS) entry which is preliminary data.</text>
</comment>
<feature type="compositionally biased region" description="Basic and acidic residues" evidence="2">
    <location>
        <begin position="168"/>
        <end position="203"/>
    </location>
</feature>
<comment type="caution">
    <text evidence="1">Lacks conserved residue(s) required for the propagation of feature annotation.</text>
</comment>
<feature type="compositionally biased region" description="Pro residues" evidence="2">
    <location>
        <begin position="913"/>
        <end position="939"/>
    </location>
</feature>
<feature type="compositionally biased region" description="Low complexity" evidence="2">
    <location>
        <begin position="950"/>
        <end position="967"/>
    </location>
</feature>
<dbReference type="Gene3D" id="3.40.390.10">
    <property type="entry name" value="Collagenase (Catalytic Domain)"/>
    <property type="match status" value="1"/>
</dbReference>
<feature type="region of interest" description="Disordered" evidence="2">
    <location>
        <begin position="752"/>
        <end position="800"/>
    </location>
</feature>
<evidence type="ECO:0000259" key="4">
    <source>
        <dbReference type="PROSITE" id="PS50215"/>
    </source>
</evidence>
<dbReference type="Pfam" id="PF13582">
    <property type="entry name" value="Reprolysin_3"/>
    <property type="match status" value="1"/>
</dbReference>
<sequence length="1004" mass="108846">MTMNCIRATLFICLAVFASGQSEHHRRRLTPDVSIINALNEQLAIGVEHPRFTLTADFSSGGGLFQSAEQVEIDVVLTKPSVSQSTSFSVDGGMSTSVQTTSKIFVSDQIANETLTKQFAILTVDESKGLVSGLVQKDGKLLKLEQRQGGPTFVTEVNYDPPKDWECTVVPDRPDPVAKDPADPDGRRLNEKHDHENHQDHDHAHHHHHHTLNLSDAQNKDIFAHLGNINRNVLRNRRRLYATDTFPNKWSYQVDLYIEIDGGLVLKHDPNDAVNMPNTIAYVNALITAASSVYEKEVDTHLHVLHIAKTTLYDSQTSTSGALDVMVNQYSSQSWHYVDPITGESPDLHHAILYKSLGGGIAYLGAVCNSNYGYGVSAGIRGSMSDLGGEMFWDISVIMHEIGHNFGADHTHDTSGFNPKVDACGDGQCTSVVNGQYISAGDATIMSYCHLCSGGESNIGFTFGGQWNGGDRSNVNNWINNDGVVPFSREPRRVPKFAHLVYVILFFYASNYFSLTQYYPDKIFSKVMYEHVSTRGSCVDPYLDVPSQTCSQDSHCDDGNGCTTDSCNVVTGTCSNVLRDNCCGNLVCEAGESGGSCSDCGPFTVPTPTCSSCWIPHGAMFDVEAIKDIVLTSLTFRVYRGSNTFNVYSAPGSYSSIATNKNAWTKVASNNWTFVQVDFTDIPLSAGTKRAFYIATSAQLIASDDTSNPLASDDHLKLLNPAGILPSTEFQYLYSGTYSWVGSMSYSISPRKAPSKKPTLKPSSQPTLPIPKPTMKPTAKPTLQPTNKPTSMSPTVKPTTPSPVAGFSKVGQGYCLDASNEWYSAVKSFALPLSTTDSYCLGWCSQNLHSNLVAVEINRDAGRGAVPNEINLSGYSPAASTIVTYPGVGAIEATDATTSAVCYRNTNYNSTPNPTPLPSVKPTPNPTLKPTSQPTPLPSLNPTMKPTIAPTRKPTTQPTPQPSLRLTMKPTSAPSRKPITGAPTSSPNLPIAKEVRLHSITGEQ</sequence>
<feature type="region of interest" description="Disordered" evidence="2">
    <location>
        <begin position="907"/>
        <end position="1004"/>
    </location>
</feature>
<keyword evidence="6" id="KW-1185">Reference proteome</keyword>
<evidence type="ECO:0000256" key="3">
    <source>
        <dbReference type="SAM" id="SignalP"/>
    </source>
</evidence>
<feature type="binding site" evidence="1">
    <location>
        <position position="404"/>
    </location>
    <ligand>
        <name>Zn(2+)</name>
        <dbReference type="ChEBI" id="CHEBI:29105"/>
        <note>catalytic</note>
    </ligand>
</feature>
<protein>
    <recommendedName>
        <fullName evidence="4">Peptidase M12B domain-containing protein</fullName>
    </recommendedName>
</protein>
<feature type="region of interest" description="Disordered" evidence="2">
    <location>
        <begin position="168"/>
        <end position="213"/>
    </location>
</feature>
<feature type="chain" id="PRO_5044897188" description="Peptidase M12B domain-containing protein" evidence="3">
    <location>
        <begin position="21"/>
        <end position="1004"/>
    </location>
</feature>
<proteinExistence type="predicted"/>
<feature type="binding site" evidence="1">
    <location>
        <position position="400"/>
    </location>
    <ligand>
        <name>Zn(2+)</name>
        <dbReference type="ChEBI" id="CHEBI:29105"/>
        <note>catalytic</note>
    </ligand>
</feature>
<dbReference type="InterPro" id="IPR024079">
    <property type="entry name" value="MetalloPept_cat_dom_sf"/>
</dbReference>